<keyword evidence="14" id="KW-1185">Reference proteome</keyword>
<dbReference type="EC" id="3.2.1.23" evidence="5 10"/>
<dbReference type="Pfam" id="PF16353">
    <property type="entry name" value="LacZ_4"/>
    <property type="match status" value="1"/>
</dbReference>
<dbReference type="InterPro" id="IPR023230">
    <property type="entry name" value="Glyco_hydro_2_CS"/>
</dbReference>
<dbReference type="STRING" id="1484053.SAMN05444274_103490"/>
<dbReference type="PROSITE" id="PS00719">
    <property type="entry name" value="GLYCOSYL_HYDROL_F2_1"/>
    <property type="match status" value="1"/>
</dbReference>
<keyword evidence="6 10" id="KW-0378">Hydrolase</keyword>
<feature type="chain" id="PRO_5012680089" description="Beta-galactosidase" evidence="11">
    <location>
        <begin position="22"/>
        <end position="1089"/>
    </location>
</feature>
<dbReference type="Gene3D" id="2.60.40.10">
    <property type="entry name" value="Immunoglobulins"/>
    <property type="match status" value="2"/>
</dbReference>
<feature type="domain" description="Beta galactosidase small chain/" evidence="12">
    <location>
        <begin position="765"/>
        <end position="1073"/>
    </location>
</feature>
<dbReference type="InterPro" id="IPR008979">
    <property type="entry name" value="Galactose-bd-like_sf"/>
</dbReference>
<dbReference type="GO" id="GO:0005990">
    <property type="term" value="P:lactose catabolic process"/>
    <property type="evidence" value="ECO:0007669"/>
    <property type="project" value="TreeGrafter"/>
</dbReference>
<dbReference type="InterPro" id="IPR006102">
    <property type="entry name" value="Ig-like_GH2"/>
</dbReference>
<dbReference type="Gene3D" id="2.70.98.10">
    <property type="match status" value="1"/>
</dbReference>
<dbReference type="Pfam" id="PF00703">
    <property type="entry name" value="Glyco_hydro_2"/>
    <property type="match status" value="1"/>
</dbReference>
<dbReference type="InterPro" id="IPR004199">
    <property type="entry name" value="B-gal_small/dom_5"/>
</dbReference>
<dbReference type="SMART" id="SM01038">
    <property type="entry name" value="Bgal_small_N"/>
    <property type="match status" value="1"/>
</dbReference>
<protein>
    <recommendedName>
        <fullName evidence="5 10">Beta-galactosidase</fullName>
        <ecNumber evidence="5 10">3.2.1.23</ecNumber>
    </recommendedName>
    <alternativeName>
        <fullName evidence="9 10">Lactase</fullName>
    </alternativeName>
</protein>
<proteinExistence type="inferred from homology"/>
<evidence type="ECO:0000256" key="7">
    <source>
        <dbReference type="ARBA" id="ARBA00022837"/>
    </source>
</evidence>
<comment type="subunit">
    <text evidence="4">Monomer.</text>
</comment>
<keyword evidence="8 10" id="KW-0326">Glycosidase</keyword>
<keyword evidence="11" id="KW-0732">Signal</keyword>
<evidence type="ECO:0000256" key="6">
    <source>
        <dbReference type="ARBA" id="ARBA00022801"/>
    </source>
</evidence>
<dbReference type="PANTHER" id="PTHR46323:SF2">
    <property type="entry name" value="BETA-GALACTOSIDASE"/>
    <property type="match status" value="1"/>
</dbReference>
<dbReference type="InterPro" id="IPR006101">
    <property type="entry name" value="Glyco_hydro_2"/>
</dbReference>
<dbReference type="Pfam" id="PF02836">
    <property type="entry name" value="Glyco_hydro_2_C"/>
    <property type="match status" value="1"/>
</dbReference>
<comment type="catalytic activity">
    <reaction evidence="1 10">
        <text>Hydrolysis of terminal non-reducing beta-D-galactose residues in beta-D-galactosides.</text>
        <dbReference type="EC" id="3.2.1.23"/>
    </reaction>
</comment>
<dbReference type="FunFam" id="3.20.20.80:FF:000121">
    <property type="entry name" value="Beta-galactosidase"/>
    <property type="match status" value="1"/>
</dbReference>
<dbReference type="Pfam" id="PF02837">
    <property type="entry name" value="Glyco_hydro_2_N"/>
    <property type="match status" value="1"/>
</dbReference>
<accession>A0A1M4YXA8</accession>
<dbReference type="PANTHER" id="PTHR46323">
    <property type="entry name" value="BETA-GALACTOSIDASE"/>
    <property type="match status" value="1"/>
</dbReference>
<dbReference type="SUPFAM" id="SSF74650">
    <property type="entry name" value="Galactose mutarotase-like"/>
    <property type="match status" value="1"/>
</dbReference>
<dbReference type="InterPro" id="IPR011013">
    <property type="entry name" value="Gal_mutarotase_sf_dom"/>
</dbReference>
<evidence type="ECO:0000256" key="3">
    <source>
        <dbReference type="ARBA" id="ARBA00007401"/>
    </source>
</evidence>
<evidence type="ECO:0000256" key="9">
    <source>
        <dbReference type="ARBA" id="ARBA00032230"/>
    </source>
</evidence>
<evidence type="ECO:0000256" key="2">
    <source>
        <dbReference type="ARBA" id="ARBA00001913"/>
    </source>
</evidence>
<organism evidence="13 14">
    <name type="scientific">Mariniphaga anaerophila</name>
    <dbReference type="NCBI Taxonomy" id="1484053"/>
    <lineage>
        <taxon>Bacteria</taxon>
        <taxon>Pseudomonadati</taxon>
        <taxon>Bacteroidota</taxon>
        <taxon>Bacteroidia</taxon>
        <taxon>Marinilabiliales</taxon>
        <taxon>Prolixibacteraceae</taxon>
        <taxon>Mariniphaga</taxon>
    </lineage>
</organism>
<evidence type="ECO:0000256" key="8">
    <source>
        <dbReference type="ARBA" id="ARBA00023295"/>
    </source>
</evidence>
<dbReference type="EMBL" id="FQUM01000003">
    <property type="protein sequence ID" value="SHF09976.1"/>
    <property type="molecule type" value="Genomic_DNA"/>
</dbReference>
<dbReference type="Pfam" id="PF02929">
    <property type="entry name" value="Bgal_small_N"/>
    <property type="match status" value="1"/>
</dbReference>
<dbReference type="InterPro" id="IPR017853">
    <property type="entry name" value="GH"/>
</dbReference>
<reference evidence="14" key="1">
    <citation type="submission" date="2016-11" db="EMBL/GenBank/DDBJ databases">
        <authorList>
            <person name="Varghese N."/>
            <person name="Submissions S."/>
        </authorList>
    </citation>
    <scope>NUCLEOTIDE SEQUENCE [LARGE SCALE GENOMIC DNA]</scope>
    <source>
        <strain evidence="14">DSM 26910</strain>
    </source>
</reference>
<evidence type="ECO:0000256" key="10">
    <source>
        <dbReference type="RuleBase" id="RU361154"/>
    </source>
</evidence>
<dbReference type="GO" id="GO:0004565">
    <property type="term" value="F:beta-galactosidase activity"/>
    <property type="evidence" value="ECO:0007669"/>
    <property type="project" value="UniProtKB-EC"/>
</dbReference>
<evidence type="ECO:0000256" key="11">
    <source>
        <dbReference type="SAM" id="SignalP"/>
    </source>
</evidence>
<dbReference type="Gene3D" id="3.20.20.80">
    <property type="entry name" value="Glycosidases"/>
    <property type="match status" value="1"/>
</dbReference>
<dbReference type="InterPro" id="IPR006104">
    <property type="entry name" value="Glyco_hydro_2_N"/>
</dbReference>
<dbReference type="InterPro" id="IPR032312">
    <property type="entry name" value="LacZ_4"/>
</dbReference>
<dbReference type="InterPro" id="IPR036156">
    <property type="entry name" value="Beta-gal/glucu_dom_sf"/>
</dbReference>
<feature type="signal peptide" evidence="11">
    <location>
        <begin position="1"/>
        <end position="21"/>
    </location>
</feature>
<dbReference type="SUPFAM" id="SSF51445">
    <property type="entry name" value="(Trans)glycosidases"/>
    <property type="match status" value="1"/>
</dbReference>
<dbReference type="InterPro" id="IPR006103">
    <property type="entry name" value="Glyco_hydro_2_cat"/>
</dbReference>
<dbReference type="PROSITE" id="PS51257">
    <property type="entry name" value="PROKAR_LIPOPROTEIN"/>
    <property type="match status" value="1"/>
</dbReference>
<dbReference type="SUPFAM" id="SSF49785">
    <property type="entry name" value="Galactose-binding domain-like"/>
    <property type="match status" value="1"/>
</dbReference>
<dbReference type="GO" id="GO:0030246">
    <property type="term" value="F:carbohydrate binding"/>
    <property type="evidence" value="ECO:0007669"/>
    <property type="project" value="InterPro"/>
</dbReference>
<dbReference type="Proteomes" id="UP000184164">
    <property type="component" value="Unassembled WGS sequence"/>
</dbReference>
<dbReference type="InterPro" id="IPR014718">
    <property type="entry name" value="GH-type_carb-bd"/>
</dbReference>
<dbReference type="SUPFAM" id="SSF49303">
    <property type="entry name" value="beta-Galactosidase/glucuronidase domain"/>
    <property type="match status" value="2"/>
</dbReference>
<dbReference type="OrthoDB" id="9801077at2"/>
<comment type="similarity">
    <text evidence="3 10">Belongs to the glycosyl hydrolase 2 family.</text>
</comment>
<dbReference type="Gene3D" id="2.60.120.260">
    <property type="entry name" value="Galactose-binding domain-like"/>
    <property type="match status" value="1"/>
</dbReference>
<evidence type="ECO:0000256" key="1">
    <source>
        <dbReference type="ARBA" id="ARBA00001412"/>
    </source>
</evidence>
<evidence type="ECO:0000256" key="5">
    <source>
        <dbReference type="ARBA" id="ARBA00012756"/>
    </source>
</evidence>
<dbReference type="GO" id="GO:0009341">
    <property type="term" value="C:beta-galactosidase complex"/>
    <property type="evidence" value="ECO:0007669"/>
    <property type="project" value="InterPro"/>
</dbReference>
<evidence type="ECO:0000313" key="14">
    <source>
        <dbReference type="Proteomes" id="UP000184164"/>
    </source>
</evidence>
<dbReference type="RefSeq" id="WP_073000724.1">
    <property type="nucleotide sequence ID" value="NZ_FQUM01000003.1"/>
</dbReference>
<evidence type="ECO:0000256" key="4">
    <source>
        <dbReference type="ARBA" id="ARBA00011245"/>
    </source>
</evidence>
<dbReference type="PRINTS" id="PR00132">
    <property type="entry name" value="GLHYDRLASE2"/>
</dbReference>
<dbReference type="AlphaFoldDB" id="A0A1M4YXA8"/>
<evidence type="ECO:0000259" key="12">
    <source>
        <dbReference type="SMART" id="SM01038"/>
    </source>
</evidence>
<comment type="cofactor">
    <cofactor evidence="2">
        <name>Ca(2+)</name>
        <dbReference type="ChEBI" id="CHEBI:29108"/>
    </cofactor>
</comment>
<name>A0A1M4YXA8_9BACT</name>
<dbReference type="InterPro" id="IPR050347">
    <property type="entry name" value="Bact_Beta-galactosidase"/>
</dbReference>
<sequence length="1089" mass="124678">MANRNYLFIALAFFASVTLVSCNKYSNYSDVPWEEQENPPWEDPAVYEINREVPRAYFVPYATVEQARTEDKWQSPMVQSLNGMWKFHLATKPAERPYWFFKDDFDVRDWDEIKVPSNWERQGYDYPIYVNVKYPHEKTPPKIQEFYNPVGSYKTTFNIPIGWNEKEIILHFGAASSMLNVWVNEQFVGYSEDSKTPAEFNITKYLKSGENTLAVEIFRWSDASYLEDQDFWRMSGMTRDVYLLARNQQQIQDFRVTSGLDETYTDGVFSLGIDIMNIGEKAGSGVVEAVLYDQGFVVGEFSKKLNTGKQNVHFDAVVPKVKKWSAEYPNLYELVITLKNDDGVVEVLRQEVGFRSVEIKDATLRVNGRYVYLKGANLHEHHEITGHVVDKETMLKDILVMKSHNLNAVRTSHYPQPELWYELCNKYGLYVVDEANIESHGMGYGDESLAKDPAWKEAHLFRTRNMFERDKNQPSVIIWSLGNEAGNGVNFYATYDYLKSVDTTRPVQYERAVLEYNTDIVCPMYMRMEGMEKYAQSNPERPLIQCEYAHAMGNSVGNLQDYWDLIEKYDVLQGGFIWDWVDQGLVTTNEEGEEYWAYGGDFGPDTVPSDGNFCNNGLVDPDRGVKPHLLEVKKVYQYIGFEPVDLKKGTISIKNKYAFRNLSDFNFEWEITGNGKLIKSGKFENIQAEPGESVMAKIDASLDAEPGVEYFVNMKATLKRPDGLLEAGAELAAEQLKLPEFVVAPKLNIADMPAVSTNEAGNSVVVTGEGFSVTFDKEEGVITSFKKGDVEFIQEGPVPNFWRAPTDNDFGNNLHKRSRVWREAGKKRQVVSVEVNDNISSWQESGKNTNISVVPEKSDNLAQVAFSFDLVNEQGEKIAKYNTVYTVFGSGDVIVENHFKMTKEELPEIVRMGMNLIMPRRFDQMEWLGRGPQESYQDRKTSAFVGLYKGSVADQYWAYLRPQENGNKTDVRWAAITDEAGNGLFFQGMPLVNVSAHHNLLEDFESMERTDGRQMEGVKVVNRHTTDIKPRDLTSVNIDFMQMGVGGDNSWGAWTHDEYRLTEKEYKYSFRMKAISPEESPEKLAKERL</sequence>
<evidence type="ECO:0000313" key="13">
    <source>
        <dbReference type="EMBL" id="SHF09976.1"/>
    </source>
</evidence>
<keyword evidence="7" id="KW-0106">Calcium</keyword>
<gene>
    <name evidence="13" type="ORF">SAMN05444274_103490</name>
</gene>
<dbReference type="InterPro" id="IPR013783">
    <property type="entry name" value="Ig-like_fold"/>
</dbReference>